<proteinExistence type="predicted"/>
<dbReference type="AlphaFoldDB" id="A0A5E7CS53"/>
<name>A0A5E7CS53_PSEFL</name>
<accession>A0A5E7CS53</accession>
<organism evidence="1 2">
    <name type="scientific">Pseudomonas fluorescens</name>
    <dbReference type="NCBI Taxonomy" id="294"/>
    <lineage>
        <taxon>Bacteria</taxon>
        <taxon>Pseudomonadati</taxon>
        <taxon>Pseudomonadota</taxon>
        <taxon>Gammaproteobacteria</taxon>
        <taxon>Pseudomonadales</taxon>
        <taxon>Pseudomonadaceae</taxon>
        <taxon>Pseudomonas</taxon>
    </lineage>
</organism>
<dbReference type="EMBL" id="CABVHQ010000029">
    <property type="protein sequence ID" value="VVO07843.1"/>
    <property type="molecule type" value="Genomic_DNA"/>
</dbReference>
<reference evidence="1 2" key="1">
    <citation type="submission" date="2019-09" db="EMBL/GenBank/DDBJ databases">
        <authorList>
            <person name="Chandra G."/>
            <person name="Truman W A."/>
        </authorList>
    </citation>
    <scope>NUCLEOTIDE SEQUENCE [LARGE SCALE GENOMIC DNA]</scope>
    <source>
        <strain evidence="1">PS691</strain>
    </source>
</reference>
<dbReference type="Proteomes" id="UP000337909">
    <property type="component" value="Unassembled WGS sequence"/>
</dbReference>
<protein>
    <submittedName>
        <fullName evidence="1">Uncharacterized protein</fullName>
    </submittedName>
</protein>
<gene>
    <name evidence="1" type="ORF">PS691_03160</name>
</gene>
<evidence type="ECO:0000313" key="2">
    <source>
        <dbReference type="Proteomes" id="UP000337909"/>
    </source>
</evidence>
<sequence length="88" mass="9618">MRRQEVRDPVLAQQPAATLEQRFAGALGFCGGIDPDDGELPGHLEARRRSGADFVGSGRRQAARTGHQHAMRPDLLQAHLAEVADHIR</sequence>
<evidence type="ECO:0000313" key="1">
    <source>
        <dbReference type="EMBL" id="VVO07843.1"/>
    </source>
</evidence>